<dbReference type="Pfam" id="PF00128">
    <property type="entry name" value="Alpha-amylase"/>
    <property type="match status" value="1"/>
</dbReference>
<dbReference type="Gene3D" id="2.60.40.1180">
    <property type="entry name" value="Golgi alpha-mannosidase II"/>
    <property type="match status" value="1"/>
</dbReference>
<keyword evidence="10" id="KW-0326">Glycosidase</keyword>
<dbReference type="GO" id="GO:0016052">
    <property type="term" value="P:carbohydrate catabolic process"/>
    <property type="evidence" value="ECO:0007669"/>
    <property type="project" value="InterPro"/>
</dbReference>
<evidence type="ECO:0000256" key="7">
    <source>
        <dbReference type="ARBA" id="ARBA00022801"/>
    </source>
</evidence>
<dbReference type="PROSITE" id="PS51257">
    <property type="entry name" value="PROKAR_LIPOPROTEIN"/>
    <property type="match status" value="1"/>
</dbReference>
<comment type="similarity">
    <text evidence="3">Belongs to the glycosyl hydrolase 13 family.</text>
</comment>
<evidence type="ECO:0000256" key="12">
    <source>
        <dbReference type="PIRSR" id="PIRSR001024-2"/>
    </source>
</evidence>
<protein>
    <recommendedName>
        <fullName evidence="4">alpha-amylase</fullName>
        <ecNumber evidence="4">3.2.1.1</ecNumber>
    </recommendedName>
</protein>
<evidence type="ECO:0000256" key="5">
    <source>
        <dbReference type="ARBA" id="ARBA00022723"/>
    </source>
</evidence>
<feature type="disulfide bond" evidence="13">
    <location>
        <begin position="259"/>
        <end position="302"/>
    </location>
</feature>
<name>A0AAI8Z8P2_9PEZI</name>
<evidence type="ECO:0000256" key="3">
    <source>
        <dbReference type="ARBA" id="ARBA00008061"/>
    </source>
</evidence>
<dbReference type="CDD" id="cd11319">
    <property type="entry name" value="AmyAc_euk_AmyA"/>
    <property type="match status" value="1"/>
</dbReference>
<dbReference type="InterPro" id="IPR013780">
    <property type="entry name" value="Glyco_hydro_b"/>
</dbReference>
<dbReference type="SMART" id="SM00642">
    <property type="entry name" value="Aamy"/>
    <property type="match status" value="1"/>
</dbReference>
<dbReference type="Gene3D" id="3.20.20.80">
    <property type="entry name" value="Glycosidases"/>
    <property type="match status" value="1"/>
</dbReference>
<feature type="binding site" evidence="14">
    <location>
        <position position="316"/>
    </location>
    <ligand>
        <name>substrate</name>
    </ligand>
</feature>
<dbReference type="GO" id="GO:0004556">
    <property type="term" value="F:alpha-amylase activity"/>
    <property type="evidence" value="ECO:0007669"/>
    <property type="project" value="UniProtKB-EC"/>
</dbReference>
<dbReference type="GO" id="GO:0005509">
    <property type="term" value="F:calcium ion binding"/>
    <property type="evidence" value="ECO:0007669"/>
    <property type="project" value="InterPro"/>
</dbReference>
<evidence type="ECO:0000256" key="13">
    <source>
        <dbReference type="PIRSR" id="PIRSR001024-4"/>
    </source>
</evidence>
<keyword evidence="8" id="KW-0106">Calcium</keyword>
<gene>
    <name evidence="17" type="ORF">LECACI_7A009644</name>
</gene>
<feature type="disulfide bond" evidence="13">
    <location>
        <begin position="51"/>
        <end position="57"/>
    </location>
</feature>
<dbReference type="InterPro" id="IPR013777">
    <property type="entry name" value="A-amylase-like"/>
</dbReference>
<evidence type="ECO:0000256" key="2">
    <source>
        <dbReference type="ARBA" id="ARBA00001913"/>
    </source>
</evidence>
<evidence type="ECO:0000313" key="18">
    <source>
        <dbReference type="Proteomes" id="UP001296104"/>
    </source>
</evidence>
<feature type="binding site" evidence="14">
    <location>
        <position position="363"/>
    </location>
    <ligand>
        <name>substrate</name>
    </ligand>
</feature>
<feature type="active site" description="Proton donor" evidence="11">
    <location>
        <position position="249"/>
    </location>
</feature>
<evidence type="ECO:0000256" key="6">
    <source>
        <dbReference type="ARBA" id="ARBA00022729"/>
    </source>
</evidence>
<dbReference type="SUPFAM" id="SSF51011">
    <property type="entry name" value="Glycosyl hydrolase domain"/>
    <property type="match status" value="1"/>
</dbReference>
<keyword evidence="9" id="KW-0119">Carbohydrate metabolism</keyword>
<feature type="signal peptide" evidence="15">
    <location>
        <begin position="1"/>
        <end position="21"/>
    </location>
</feature>
<accession>A0AAI8Z8P2</accession>
<comment type="catalytic activity">
    <reaction evidence="1">
        <text>Endohydrolysis of (1-&gt;4)-alpha-D-glucosidic linkages in polysaccharides containing three or more (1-&gt;4)-alpha-linked D-glucose units.</text>
        <dbReference type="EC" id="3.2.1.1"/>
    </reaction>
</comment>
<dbReference type="EMBL" id="CAVMBE010000120">
    <property type="protein sequence ID" value="CAK4034486.1"/>
    <property type="molecule type" value="Genomic_DNA"/>
</dbReference>
<keyword evidence="13" id="KW-1015">Disulfide bond</keyword>
<feature type="disulfide bond" evidence="13">
    <location>
        <begin position="169"/>
        <end position="182"/>
    </location>
</feature>
<keyword evidence="6 15" id="KW-0732">Signal</keyword>
<evidence type="ECO:0000256" key="10">
    <source>
        <dbReference type="ARBA" id="ARBA00023295"/>
    </source>
</evidence>
<keyword evidence="18" id="KW-1185">Reference proteome</keyword>
<dbReference type="Proteomes" id="UP001296104">
    <property type="component" value="Unassembled WGS sequence"/>
</dbReference>
<dbReference type="PANTHER" id="PTHR10357">
    <property type="entry name" value="ALPHA-AMYLASE FAMILY MEMBER"/>
    <property type="match status" value="1"/>
</dbReference>
<reference evidence="17" key="1">
    <citation type="submission" date="2023-11" db="EMBL/GenBank/DDBJ databases">
        <authorList>
            <person name="Alioto T."/>
            <person name="Alioto T."/>
            <person name="Gomez Garrido J."/>
        </authorList>
    </citation>
    <scope>NUCLEOTIDE SEQUENCE</scope>
</reference>
<sequence length="498" mass="54595">MATTGRFLCLFLAIVVGCVHGLTPAQWRAQSIYQVMTDRFSRTDGSTTASCDLSDYCGGTWQGLINRLGYIQQMGFTAVWISPVVKNPIGSTADGNSYHGYWAQDAYSVNPQFGTAADLKSLSSALHNRGMYLMVDVVPNHMASISTRANVNYAALNPFNEQSYFHTPCDIDYSNDTSIKDCWIGDNVVALPDLRTEDSDVQNMWGTWISELVSNYSIDGLRIDTAYQIDTAFWSGFQAAAGGIHTIGEVWVSDPNVMCPYQNYLHGTLNYPAYYWITQAFQNTSGSISNLVNGINQMKSTCNDVTLLGSFLENHDNPRFPSLTSDQTLIKNAITFPLLADGIPILYQGQEQQFNGASTPANREQLWKSYYNQASPLYLHIRAVNAIRARAIQQDSTYLTYNAWPIYSDSQTIAMRKGNAGKQIVSVYTNNGQNGASRRITLGATNSGFTAGQEVTEVLTCTLYTADSRGNLGVEISRGAPLILYPTASLSGGGICGL</sequence>
<feature type="active site" description="Nucleophile" evidence="11">
    <location>
        <position position="224"/>
    </location>
</feature>
<evidence type="ECO:0000256" key="14">
    <source>
        <dbReference type="PIRSR" id="PIRSR001024-5"/>
    </source>
</evidence>
<evidence type="ECO:0000256" key="1">
    <source>
        <dbReference type="ARBA" id="ARBA00000548"/>
    </source>
</evidence>
<evidence type="ECO:0000256" key="4">
    <source>
        <dbReference type="ARBA" id="ARBA00012595"/>
    </source>
</evidence>
<evidence type="ECO:0000256" key="11">
    <source>
        <dbReference type="PIRSR" id="PIRSR001024-1"/>
    </source>
</evidence>
<dbReference type="InterPro" id="IPR006047">
    <property type="entry name" value="GH13_cat_dom"/>
</dbReference>
<feature type="chain" id="PRO_5042591524" description="alpha-amylase" evidence="15">
    <location>
        <begin position="22"/>
        <end position="498"/>
    </location>
</feature>
<keyword evidence="7" id="KW-0378">Hydrolase</keyword>
<evidence type="ECO:0000313" key="17">
    <source>
        <dbReference type="EMBL" id="CAK4034486.1"/>
    </source>
</evidence>
<keyword evidence="5" id="KW-0479">Metal-binding</keyword>
<evidence type="ECO:0000256" key="8">
    <source>
        <dbReference type="ARBA" id="ARBA00022837"/>
    </source>
</evidence>
<dbReference type="PIRSF" id="PIRSF001024">
    <property type="entry name" value="Alph-amyl_fung"/>
    <property type="match status" value="1"/>
</dbReference>
<feature type="binding site" evidence="14">
    <location>
        <position position="222"/>
    </location>
    <ligand>
        <name>substrate</name>
    </ligand>
</feature>
<feature type="disulfide bond" evidence="13">
    <location>
        <begin position="461"/>
        <end position="496"/>
    </location>
</feature>
<feature type="domain" description="Glycosyl hydrolase family 13 catalytic" evidence="16">
    <location>
        <begin position="34"/>
        <end position="388"/>
    </location>
</feature>
<feature type="site" description="Transition state stabilizer" evidence="12">
    <location>
        <position position="316"/>
    </location>
</feature>
<dbReference type="FunFam" id="3.20.20.80:FF:000120">
    <property type="entry name" value="Alpha-amylase A"/>
    <property type="match status" value="1"/>
</dbReference>
<dbReference type="PANTHER" id="PTHR10357:SF215">
    <property type="entry name" value="ALPHA-AMYLASE 1"/>
    <property type="match status" value="1"/>
</dbReference>
<evidence type="ECO:0000256" key="15">
    <source>
        <dbReference type="SAM" id="SignalP"/>
    </source>
</evidence>
<comment type="cofactor">
    <cofactor evidence="2">
        <name>Ca(2+)</name>
        <dbReference type="ChEBI" id="CHEBI:29108"/>
    </cofactor>
</comment>
<proteinExistence type="inferred from homology"/>
<evidence type="ECO:0000259" key="16">
    <source>
        <dbReference type="SMART" id="SM00642"/>
    </source>
</evidence>
<dbReference type="AlphaFoldDB" id="A0AAI8Z8P2"/>
<comment type="caution">
    <text evidence="17">The sequence shown here is derived from an EMBL/GenBank/DDBJ whole genome shotgun (WGS) entry which is preliminary data.</text>
</comment>
<dbReference type="InterPro" id="IPR017853">
    <property type="entry name" value="GH"/>
</dbReference>
<feature type="binding site" evidence="14">
    <location>
        <position position="141"/>
    </location>
    <ligand>
        <name>substrate</name>
    </ligand>
</feature>
<dbReference type="SUPFAM" id="SSF51445">
    <property type="entry name" value="(Trans)glycosidases"/>
    <property type="match status" value="1"/>
</dbReference>
<organism evidence="17 18">
    <name type="scientific">Lecanosticta acicola</name>
    <dbReference type="NCBI Taxonomy" id="111012"/>
    <lineage>
        <taxon>Eukaryota</taxon>
        <taxon>Fungi</taxon>
        <taxon>Dikarya</taxon>
        <taxon>Ascomycota</taxon>
        <taxon>Pezizomycotina</taxon>
        <taxon>Dothideomycetes</taxon>
        <taxon>Dothideomycetidae</taxon>
        <taxon>Mycosphaerellales</taxon>
        <taxon>Mycosphaerellaceae</taxon>
        <taxon>Lecanosticta</taxon>
    </lineage>
</organism>
<dbReference type="EC" id="3.2.1.1" evidence="4"/>
<feature type="binding site" evidence="14">
    <location>
        <position position="102"/>
    </location>
    <ligand>
        <name>substrate</name>
    </ligand>
</feature>
<evidence type="ECO:0000256" key="9">
    <source>
        <dbReference type="ARBA" id="ARBA00023277"/>
    </source>
</evidence>